<keyword evidence="2" id="KW-1185">Reference proteome</keyword>
<organism evidence="1 2">
    <name type="scientific">Eumeta variegata</name>
    <name type="common">Bagworm moth</name>
    <name type="synonym">Eumeta japonica</name>
    <dbReference type="NCBI Taxonomy" id="151549"/>
    <lineage>
        <taxon>Eukaryota</taxon>
        <taxon>Metazoa</taxon>
        <taxon>Ecdysozoa</taxon>
        <taxon>Arthropoda</taxon>
        <taxon>Hexapoda</taxon>
        <taxon>Insecta</taxon>
        <taxon>Pterygota</taxon>
        <taxon>Neoptera</taxon>
        <taxon>Endopterygota</taxon>
        <taxon>Lepidoptera</taxon>
        <taxon>Glossata</taxon>
        <taxon>Ditrysia</taxon>
        <taxon>Tineoidea</taxon>
        <taxon>Psychidae</taxon>
        <taxon>Oiketicinae</taxon>
        <taxon>Eumeta</taxon>
    </lineage>
</organism>
<comment type="caution">
    <text evidence="1">The sequence shown here is derived from an EMBL/GenBank/DDBJ whole genome shotgun (WGS) entry which is preliminary data.</text>
</comment>
<sequence length="98" mass="10900">MRSPLFKTQIPALTLLTKAHRTTSTVALTVLAGVLPADYEVTLPDRIDLEHDNLTKAEIGALMRRIKDEMINAWQKRWDEEDAWKGPTSLLPGCVGSA</sequence>
<evidence type="ECO:0000313" key="1">
    <source>
        <dbReference type="EMBL" id="GBP40809.1"/>
    </source>
</evidence>
<accession>A0A4C1VRK4</accession>
<reference evidence="1 2" key="1">
    <citation type="journal article" date="2019" name="Commun. Biol.">
        <title>The bagworm genome reveals a unique fibroin gene that provides high tensile strength.</title>
        <authorList>
            <person name="Kono N."/>
            <person name="Nakamura H."/>
            <person name="Ohtoshi R."/>
            <person name="Tomita M."/>
            <person name="Numata K."/>
            <person name="Arakawa K."/>
        </authorList>
    </citation>
    <scope>NUCLEOTIDE SEQUENCE [LARGE SCALE GENOMIC DNA]</scope>
</reference>
<proteinExistence type="predicted"/>
<evidence type="ECO:0000313" key="2">
    <source>
        <dbReference type="Proteomes" id="UP000299102"/>
    </source>
</evidence>
<name>A0A4C1VRK4_EUMVA</name>
<dbReference type="OrthoDB" id="7382669at2759"/>
<dbReference type="AlphaFoldDB" id="A0A4C1VRK4"/>
<dbReference type="Proteomes" id="UP000299102">
    <property type="component" value="Unassembled WGS sequence"/>
</dbReference>
<protein>
    <submittedName>
        <fullName evidence="1">Uncharacterized protein</fullName>
    </submittedName>
</protein>
<gene>
    <name evidence="1" type="ORF">EVAR_87070_1</name>
</gene>
<dbReference type="EMBL" id="BGZK01000388">
    <property type="protein sequence ID" value="GBP40809.1"/>
    <property type="molecule type" value="Genomic_DNA"/>
</dbReference>